<sequence>MIVNDGELPRHLIADSISPTVRRGRIMEVQLQLFGRHPPPAAARRRPTLTVAGSGIGIESETGNRIKNGTRIRIENRCESEIENGNGVEGECKDEIRKKSVKRLTLRANPFPYDIV</sequence>
<protein>
    <submittedName>
        <fullName evidence="1">Uncharacterized protein</fullName>
    </submittedName>
</protein>
<accession>A0A4C2A4I2</accession>
<evidence type="ECO:0000313" key="2">
    <source>
        <dbReference type="Proteomes" id="UP000299102"/>
    </source>
</evidence>
<gene>
    <name evidence="1" type="ORF">EVAR_98184_1</name>
</gene>
<evidence type="ECO:0000313" key="1">
    <source>
        <dbReference type="EMBL" id="GBP94134.1"/>
    </source>
</evidence>
<dbReference type="EMBL" id="BGZK01002467">
    <property type="protein sequence ID" value="GBP94134.1"/>
    <property type="molecule type" value="Genomic_DNA"/>
</dbReference>
<reference evidence="1 2" key="1">
    <citation type="journal article" date="2019" name="Commun. Biol.">
        <title>The bagworm genome reveals a unique fibroin gene that provides high tensile strength.</title>
        <authorList>
            <person name="Kono N."/>
            <person name="Nakamura H."/>
            <person name="Ohtoshi R."/>
            <person name="Tomita M."/>
            <person name="Numata K."/>
            <person name="Arakawa K."/>
        </authorList>
    </citation>
    <scope>NUCLEOTIDE SEQUENCE [LARGE SCALE GENOMIC DNA]</scope>
</reference>
<name>A0A4C2A4I2_EUMVA</name>
<proteinExistence type="predicted"/>
<dbReference type="AlphaFoldDB" id="A0A4C2A4I2"/>
<comment type="caution">
    <text evidence="1">The sequence shown here is derived from an EMBL/GenBank/DDBJ whole genome shotgun (WGS) entry which is preliminary data.</text>
</comment>
<keyword evidence="2" id="KW-1185">Reference proteome</keyword>
<dbReference type="Proteomes" id="UP000299102">
    <property type="component" value="Unassembled WGS sequence"/>
</dbReference>
<organism evidence="1 2">
    <name type="scientific">Eumeta variegata</name>
    <name type="common">Bagworm moth</name>
    <name type="synonym">Eumeta japonica</name>
    <dbReference type="NCBI Taxonomy" id="151549"/>
    <lineage>
        <taxon>Eukaryota</taxon>
        <taxon>Metazoa</taxon>
        <taxon>Ecdysozoa</taxon>
        <taxon>Arthropoda</taxon>
        <taxon>Hexapoda</taxon>
        <taxon>Insecta</taxon>
        <taxon>Pterygota</taxon>
        <taxon>Neoptera</taxon>
        <taxon>Endopterygota</taxon>
        <taxon>Lepidoptera</taxon>
        <taxon>Glossata</taxon>
        <taxon>Ditrysia</taxon>
        <taxon>Tineoidea</taxon>
        <taxon>Psychidae</taxon>
        <taxon>Oiketicinae</taxon>
        <taxon>Eumeta</taxon>
    </lineage>
</organism>